<dbReference type="InterPro" id="IPR025110">
    <property type="entry name" value="AMP-bd_C"/>
</dbReference>
<evidence type="ECO:0000256" key="1">
    <source>
        <dbReference type="ARBA" id="ARBA00006432"/>
    </source>
</evidence>
<evidence type="ECO:0000313" key="4">
    <source>
        <dbReference type="EMBL" id="GAG29898.1"/>
    </source>
</evidence>
<proteinExistence type="inferred from homology"/>
<feature type="domain" description="AMP-binding enzyme C-terminal" evidence="3">
    <location>
        <begin position="67"/>
        <end position="143"/>
    </location>
</feature>
<accession>X0WZQ4</accession>
<dbReference type="SUPFAM" id="SSF56801">
    <property type="entry name" value="Acetyl-CoA synthetase-like"/>
    <property type="match status" value="1"/>
</dbReference>
<evidence type="ECO:0000256" key="2">
    <source>
        <dbReference type="ARBA" id="ARBA00022598"/>
    </source>
</evidence>
<dbReference type="GO" id="GO:0031956">
    <property type="term" value="F:medium-chain fatty acid-CoA ligase activity"/>
    <property type="evidence" value="ECO:0007669"/>
    <property type="project" value="TreeGrafter"/>
</dbReference>
<dbReference type="EMBL" id="BARS01047811">
    <property type="protein sequence ID" value="GAG29898.1"/>
    <property type="molecule type" value="Genomic_DNA"/>
</dbReference>
<dbReference type="Pfam" id="PF13193">
    <property type="entry name" value="AMP-binding_C"/>
    <property type="match status" value="1"/>
</dbReference>
<sequence length="159" mass="17680">EVGELWVRGAQVIRGYLNQPEATAEAITDGWLHTGDIARIDEDGFIYIVDRAKDMVLRGGENIYCAEVESAIFHHEDVAECAVFGVPDERLGEEVGAAVLLRDGSALTVGSIREHCAERIAKHKIPRYIWILDDLIPRNASGKFLKKQLREELDPADAL</sequence>
<dbReference type="AlphaFoldDB" id="X0WZQ4"/>
<comment type="caution">
    <text evidence="4">The sequence shown here is derived from an EMBL/GenBank/DDBJ whole genome shotgun (WGS) entry which is preliminary data.</text>
</comment>
<dbReference type="InterPro" id="IPR045851">
    <property type="entry name" value="AMP-bd_C_sf"/>
</dbReference>
<keyword evidence="2" id="KW-0436">Ligase</keyword>
<name>X0WZQ4_9ZZZZ</name>
<dbReference type="PANTHER" id="PTHR43201">
    <property type="entry name" value="ACYL-COA SYNTHETASE"/>
    <property type="match status" value="1"/>
</dbReference>
<comment type="similarity">
    <text evidence="1">Belongs to the ATP-dependent AMP-binding enzyme family.</text>
</comment>
<organism evidence="4">
    <name type="scientific">marine sediment metagenome</name>
    <dbReference type="NCBI Taxonomy" id="412755"/>
    <lineage>
        <taxon>unclassified sequences</taxon>
        <taxon>metagenomes</taxon>
        <taxon>ecological metagenomes</taxon>
    </lineage>
</organism>
<gene>
    <name evidence="4" type="ORF">S01H1_71761</name>
</gene>
<dbReference type="InterPro" id="IPR042099">
    <property type="entry name" value="ANL_N_sf"/>
</dbReference>
<dbReference type="PANTHER" id="PTHR43201:SF5">
    <property type="entry name" value="MEDIUM-CHAIN ACYL-COA LIGASE ACSF2, MITOCHONDRIAL"/>
    <property type="match status" value="1"/>
</dbReference>
<feature type="non-terminal residue" evidence="4">
    <location>
        <position position="1"/>
    </location>
</feature>
<reference evidence="4" key="1">
    <citation type="journal article" date="2014" name="Front. Microbiol.">
        <title>High frequency of phylogenetically diverse reductive dehalogenase-homologous genes in deep subseafloor sedimentary metagenomes.</title>
        <authorList>
            <person name="Kawai M."/>
            <person name="Futagami T."/>
            <person name="Toyoda A."/>
            <person name="Takaki Y."/>
            <person name="Nishi S."/>
            <person name="Hori S."/>
            <person name="Arai W."/>
            <person name="Tsubouchi T."/>
            <person name="Morono Y."/>
            <person name="Uchiyama I."/>
            <person name="Ito T."/>
            <person name="Fujiyama A."/>
            <person name="Inagaki F."/>
            <person name="Takami H."/>
        </authorList>
    </citation>
    <scope>NUCLEOTIDE SEQUENCE</scope>
    <source>
        <strain evidence="4">Expedition CK06-06</strain>
    </source>
</reference>
<dbReference type="GO" id="GO:0006631">
    <property type="term" value="P:fatty acid metabolic process"/>
    <property type="evidence" value="ECO:0007669"/>
    <property type="project" value="TreeGrafter"/>
</dbReference>
<dbReference type="Gene3D" id="3.30.300.30">
    <property type="match status" value="1"/>
</dbReference>
<dbReference type="Gene3D" id="3.40.50.12780">
    <property type="entry name" value="N-terminal domain of ligase-like"/>
    <property type="match status" value="1"/>
</dbReference>
<dbReference type="FunFam" id="3.30.300.30:FF:000008">
    <property type="entry name" value="2,3-dihydroxybenzoate-AMP ligase"/>
    <property type="match status" value="1"/>
</dbReference>
<protein>
    <recommendedName>
        <fullName evidence="3">AMP-binding enzyme C-terminal domain-containing protein</fullName>
    </recommendedName>
</protein>
<evidence type="ECO:0000259" key="3">
    <source>
        <dbReference type="Pfam" id="PF13193"/>
    </source>
</evidence>